<dbReference type="STRING" id="1555112.LIP_1924"/>
<sequence length="239" mass="25172">MPACPGGRIYTVRSGDTLFRIAQRFGVSLDALIRANPQITNPDVLRVGQQICIPGVAPPEPPCPGGFLYTIRAGDTFFSLARRFNVTVDALLAANPGVDPDRLMIGQRICIPTAPPAPGCPGGFLYTIRAGDTYFSLAQRFNVTVAALIAANPGVDPDRLMIGQQICIPTAPPGPTCPGGTLYTIRAGDTLFALAQRFNVTVEAILRANPLITDPELLRVGQIICIPGPTTLPAPAAAT</sequence>
<reference evidence="4" key="1">
    <citation type="submission" date="2015-07" db="EMBL/GenBank/DDBJ databases">
        <title>Complete genome sequence and phylogenetic analysis of Limnochorda pilosa.</title>
        <authorList>
            <person name="Watanabe M."/>
            <person name="Kojima H."/>
            <person name="Fukui M."/>
        </authorList>
    </citation>
    <scope>NUCLEOTIDE SEQUENCE [LARGE SCALE GENOMIC DNA]</scope>
    <source>
        <strain evidence="4">HC45</strain>
    </source>
</reference>
<gene>
    <name evidence="3" type="ORF">LIP_1924</name>
</gene>
<proteinExistence type="predicted"/>
<dbReference type="GO" id="GO:0008932">
    <property type="term" value="F:lytic endotransglycosylase activity"/>
    <property type="evidence" value="ECO:0007669"/>
    <property type="project" value="TreeGrafter"/>
</dbReference>
<evidence type="ECO:0000259" key="2">
    <source>
        <dbReference type="PROSITE" id="PS51782"/>
    </source>
</evidence>
<feature type="domain" description="HTH cro/C1-type" evidence="1">
    <location>
        <begin position="14"/>
        <end position="32"/>
    </location>
</feature>
<name>A0A0K2SKY9_LIMPI</name>
<feature type="domain" description="LysM" evidence="2">
    <location>
        <begin position="8"/>
        <end position="53"/>
    </location>
</feature>
<dbReference type="Gene3D" id="3.10.350.10">
    <property type="entry name" value="LysM domain"/>
    <property type="match status" value="4"/>
</dbReference>
<protein>
    <submittedName>
        <fullName evidence="3">Peptidoglycan-binding protein</fullName>
    </submittedName>
</protein>
<evidence type="ECO:0000259" key="1">
    <source>
        <dbReference type="PROSITE" id="PS50943"/>
    </source>
</evidence>
<dbReference type="PANTHER" id="PTHR33734:SF22">
    <property type="entry name" value="MEMBRANE-BOUND LYTIC MUREIN TRANSGLYCOSYLASE D"/>
    <property type="match status" value="1"/>
</dbReference>
<evidence type="ECO:0000313" key="3">
    <source>
        <dbReference type="EMBL" id="BAS27765.1"/>
    </source>
</evidence>
<organism evidence="3 4">
    <name type="scientific">Limnochorda pilosa</name>
    <dbReference type="NCBI Taxonomy" id="1555112"/>
    <lineage>
        <taxon>Bacteria</taxon>
        <taxon>Bacillati</taxon>
        <taxon>Bacillota</taxon>
        <taxon>Limnochordia</taxon>
        <taxon>Limnochordales</taxon>
        <taxon>Limnochordaceae</taxon>
        <taxon>Limnochorda</taxon>
    </lineage>
</organism>
<evidence type="ECO:0000313" key="4">
    <source>
        <dbReference type="Proteomes" id="UP000065807"/>
    </source>
</evidence>
<dbReference type="PROSITE" id="PS51782">
    <property type="entry name" value="LYSM"/>
    <property type="match status" value="4"/>
</dbReference>
<dbReference type="KEGG" id="lpil:LIP_1924"/>
<reference evidence="4" key="2">
    <citation type="journal article" date="2016" name="Int. J. Syst. Evol. Microbiol.">
        <title>Complete genome sequence and cell structure of Limnochorda pilosa, a Gram-negative spore-former within the phylum Firmicutes.</title>
        <authorList>
            <person name="Watanabe M."/>
            <person name="Kojima H."/>
            <person name="Fukui M."/>
        </authorList>
    </citation>
    <scope>NUCLEOTIDE SEQUENCE [LARGE SCALE GENOMIC DNA]</scope>
    <source>
        <strain evidence="4">HC45</strain>
    </source>
</reference>
<dbReference type="SMART" id="SM00257">
    <property type="entry name" value="LysM"/>
    <property type="match status" value="4"/>
</dbReference>
<dbReference type="EMBL" id="AP014924">
    <property type="protein sequence ID" value="BAS27765.1"/>
    <property type="molecule type" value="Genomic_DNA"/>
</dbReference>
<dbReference type="Pfam" id="PF01476">
    <property type="entry name" value="LysM"/>
    <property type="match status" value="4"/>
</dbReference>
<dbReference type="InterPro" id="IPR036779">
    <property type="entry name" value="LysM_dom_sf"/>
</dbReference>
<dbReference type="Proteomes" id="UP000065807">
    <property type="component" value="Chromosome"/>
</dbReference>
<dbReference type="InterPro" id="IPR018392">
    <property type="entry name" value="LysM"/>
</dbReference>
<feature type="domain" description="LysM" evidence="2">
    <location>
        <begin position="124"/>
        <end position="168"/>
    </location>
</feature>
<dbReference type="PATRIC" id="fig|1555112.3.peg.1957"/>
<feature type="domain" description="LysM" evidence="2">
    <location>
        <begin position="67"/>
        <end position="111"/>
    </location>
</feature>
<dbReference type="SUPFAM" id="SSF54106">
    <property type="entry name" value="LysM domain"/>
    <property type="match status" value="4"/>
</dbReference>
<feature type="domain" description="LysM" evidence="2">
    <location>
        <begin position="181"/>
        <end position="226"/>
    </location>
</feature>
<accession>A0A0K2SKY9</accession>
<dbReference type="PANTHER" id="PTHR33734">
    <property type="entry name" value="LYSM DOMAIN-CONTAINING GPI-ANCHORED PROTEIN 2"/>
    <property type="match status" value="1"/>
</dbReference>
<dbReference type="CDD" id="cd00118">
    <property type="entry name" value="LysM"/>
    <property type="match status" value="4"/>
</dbReference>
<keyword evidence="4" id="KW-1185">Reference proteome</keyword>
<dbReference type="PROSITE" id="PS50943">
    <property type="entry name" value="HTH_CROC1"/>
    <property type="match status" value="1"/>
</dbReference>
<dbReference type="AlphaFoldDB" id="A0A0K2SKY9"/>
<dbReference type="InterPro" id="IPR001387">
    <property type="entry name" value="Cro/C1-type_HTH"/>
</dbReference>